<reference evidence="8 9" key="1">
    <citation type="journal article" date="2011" name="Proc. Natl. Acad. Sci. U.S.A.">
        <title>Evolutionary erosion of yeast sex chromosomes by mating-type switching accidents.</title>
        <authorList>
            <person name="Gordon J.L."/>
            <person name="Armisen D."/>
            <person name="Proux-Wera E."/>
            <person name="Oheigeartaigh S.S."/>
            <person name="Byrne K.P."/>
            <person name="Wolfe K.H."/>
        </authorList>
    </citation>
    <scope>NUCLEOTIDE SEQUENCE [LARGE SCALE GENOMIC DNA]</scope>
    <source>
        <strain evidence="9">ATCC 10597 / BCRC 20456 / CBS 421 / NBRC 0211 / NRRL Y-12639</strain>
    </source>
</reference>
<dbReference type="eggNOG" id="KOG0234">
    <property type="taxonomic scope" value="Eukaryota"/>
</dbReference>
<organism evidence="8 9">
    <name type="scientific">Naumovozyma dairenensis (strain ATCC 10597 / BCRC 20456 / CBS 421 / NBRC 0211 / NRRL Y-12639)</name>
    <name type="common">Saccharomyces dairenensis</name>
    <dbReference type="NCBI Taxonomy" id="1071378"/>
    <lineage>
        <taxon>Eukaryota</taxon>
        <taxon>Fungi</taxon>
        <taxon>Dikarya</taxon>
        <taxon>Ascomycota</taxon>
        <taxon>Saccharomycotina</taxon>
        <taxon>Saccharomycetes</taxon>
        <taxon>Saccharomycetales</taxon>
        <taxon>Saccharomycetaceae</taxon>
        <taxon>Naumovozyma</taxon>
    </lineage>
</organism>
<dbReference type="GO" id="GO:0004331">
    <property type="term" value="F:fructose-2,6-bisphosphate 2-phosphatase activity"/>
    <property type="evidence" value="ECO:0007669"/>
    <property type="project" value="UniProtKB-EC"/>
</dbReference>
<dbReference type="Proteomes" id="UP000000689">
    <property type="component" value="Chromosome 2"/>
</dbReference>
<dbReference type="PIRSF" id="PIRSF000709">
    <property type="entry name" value="6PFK_2-Ptase"/>
    <property type="match status" value="1"/>
</dbReference>
<dbReference type="InterPro" id="IPR027417">
    <property type="entry name" value="P-loop_NTPase"/>
</dbReference>
<dbReference type="RefSeq" id="XP_003668291.1">
    <property type="nucleotide sequence ID" value="XM_003668243.1"/>
</dbReference>
<dbReference type="KEGG" id="ndi:NDAI_0B00140"/>
<gene>
    <name evidence="8" type="primary">NDAI0B00140</name>
    <name evidence="8" type="ordered locus">NDAI_0B00140</name>
</gene>
<dbReference type="Gene3D" id="3.40.50.1240">
    <property type="entry name" value="Phosphoglycerate mutase-like"/>
    <property type="match status" value="1"/>
</dbReference>
<dbReference type="PANTHER" id="PTHR10606:SF44">
    <property type="entry name" value="6-PHOSPHOFRUCTO 2-KINASE_FRUCTOSE 2,6-BISPHOSPHATASE LONG FORM"/>
    <property type="match status" value="1"/>
</dbReference>
<dbReference type="InterPro" id="IPR001345">
    <property type="entry name" value="PG/BPGM_mutase_AS"/>
</dbReference>
<keyword evidence="4" id="KW-0378">Hydrolase</keyword>
<feature type="binding site" evidence="6">
    <location>
        <begin position="230"/>
        <end position="237"/>
    </location>
    <ligand>
        <name>substrate</name>
    </ligand>
</feature>
<dbReference type="InterPro" id="IPR013079">
    <property type="entry name" value="6Phosfructo_kin"/>
</dbReference>
<dbReference type="GO" id="GO:0006003">
    <property type="term" value="P:fructose 2,6-bisphosphate metabolic process"/>
    <property type="evidence" value="ECO:0007669"/>
    <property type="project" value="InterPro"/>
</dbReference>
<accession>G0W5I7</accession>
<dbReference type="OMA" id="RWIQERC"/>
<dbReference type="SUPFAM" id="SSF52540">
    <property type="entry name" value="P-loop containing nucleoside triphosphate hydrolases"/>
    <property type="match status" value="1"/>
</dbReference>
<evidence type="ECO:0000256" key="5">
    <source>
        <dbReference type="ARBA" id="ARBA00022840"/>
    </source>
</evidence>
<dbReference type="GO" id="GO:0006006">
    <property type="term" value="P:glucose metabolic process"/>
    <property type="evidence" value="ECO:0007669"/>
    <property type="project" value="EnsemblFungi"/>
</dbReference>
<dbReference type="PANTHER" id="PTHR10606">
    <property type="entry name" value="6-PHOSPHOFRUCTO-2-KINASE/FRUCTOSE-2,6-BISPHOSPHATASE"/>
    <property type="match status" value="1"/>
</dbReference>
<dbReference type="SMART" id="SM00855">
    <property type="entry name" value="PGAM"/>
    <property type="match status" value="1"/>
</dbReference>
<sequence length="470" mass="54601">MGFHTISNDKDLKICVFMVGLPATGKSFISQKIVRYLSWLSIPVKCFNVGQSRRELGVVSPDAEFFNSQNEENYKLRQKALSNTMEQLFQWFEKEDGTVGIVDATCSTRERRQWIIKQCEMYDIKPMFLESWCNDDELIMKNIKDINSTSPDYTDVDPMMAELDFKKKIQYYKNVYESLNSQTDSEVTFVKLINISEEVIINKIQTYLQSRIVFYVMNIRIKPRCIWLSRHGESIYNVEKKIGGDSLLSERGLQYAKKLKEMIEENAPGEDLTVWTSTLKRTQQTAQYLNFKKLQWKALDELDAGVCDGMTYEEIEEVYPEDFKARDEDKYFYRYRGGESYRDVVIRLEPIIMELERRENILIITHQAVLRCIYAYFMNVPQEESPWMAIPLHTLIKLEPRAYGTKVTKMKANIPAVSTYKEKGTSHVGEADVSNKKNDKFHNLLINAPEIISPVASSTNLGKFGDLSKQ</sequence>
<evidence type="ECO:0000256" key="3">
    <source>
        <dbReference type="ARBA" id="ARBA00022741"/>
    </source>
</evidence>
<dbReference type="STRING" id="1071378.G0W5I7"/>
<dbReference type="PRINTS" id="PR00991">
    <property type="entry name" value="6PFRUCTKNASE"/>
</dbReference>
<evidence type="ECO:0000256" key="4">
    <source>
        <dbReference type="ARBA" id="ARBA00022801"/>
    </source>
</evidence>
<dbReference type="Gene3D" id="3.40.50.300">
    <property type="entry name" value="P-loop containing nucleotide triphosphate hydrolases"/>
    <property type="match status" value="1"/>
</dbReference>
<dbReference type="OrthoDB" id="267323at2759"/>
<dbReference type="FunFam" id="3.40.50.1240:FF:000005">
    <property type="entry name" value="GpmB, Fructose-2,6-bisphosphatase"/>
    <property type="match status" value="1"/>
</dbReference>
<feature type="domain" description="6-phosphofructo-2-kinase" evidence="7">
    <location>
        <begin position="4"/>
        <end position="223"/>
    </location>
</feature>
<proteinExistence type="inferred from homology"/>
<evidence type="ECO:0000256" key="1">
    <source>
        <dbReference type="ARBA" id="ARBA00008408"/>
    </source>
</evidence>
<keyword evidence="5" id="KW-0067">ATP-binding</keyword>
<dbReference type="GO" id="GO:0003873">
    <property type="term" value="F:6-phosphofructo-2-kinase activity"/>
    <property type="evidence" value="ECO:0007669"/>
    <property type="project" value="InterPro"/>
</dbReference>
<keyword evidence="3" id="KW-0547">Nucleotide-binding</keyword>
<dbReference type="CDD" id="cd07067">
    <property type="entry name" value="HP_PGM_like"/>
    <property type="match status" value="1"/>
</dbReference>
<dbReference type="GO" id="GO:0005829">
    <property type="term" value="C:cytosol"/>
    <property type="evidence" value="ECO:0007669"/>
    <property type="project" value="TreeGrafter"/>
</dbReference>
<dbReference type="Pfam" id="PF01591">
    <property type="entry name" value="6PF2K"/>
    <property type="match status" value="1"/>
</dbReference>
<comment type="similarity">
    <text evidence="1">In the C-terminal section; belongs to the phosphoglycerate mutase family.</text>
</comment>
<dbReference type="Pfam" id="PF00300">
    <property type="entry name" value="His_Phos_1"/>
    <property type="match status" value="1"/>
</dbReference>
<dbReference type="PROSITE" id="PS00175">
    <property type="entry name" value="PG_MUTASE"/>
    <property type="match status" value="1"/>
</dbReference>
<dbReference type="GO" id="GO:0005524">
    <property type="term" value="F:ATP binding"/>
    <property type="evidence" value="ECO:0007669"/>
    <property type="project" value="UniProtKB-KW"/>
</dbReference>
<dbReference type="InterPro" id="IPR003094">
    <property type="entry name" value="6Pfruct_kin"/>
</dbReference>
<evidence type="ECO:0000256" key="2">
    <source>
        <dbReference type="ARBA" id="ARBA00013067"/>
    </source>
</evidence>
<feature type="binding site" evidence="6">
    <location>
        <position position="281"/>
    </location>
    <ligand>
        <name>substrate</name>
    </ligand>
</feature>
<dbReference type="GO" id="GO:0006000">
    <property type="term" value="P:fructose metabolic process"/>
    <property type="evidence" value="ECO:0007669"/>
    <property type="project" value="InterPro"/>
</dbReference>
<dbReference type="AlphaFoldDB" id="G0W5I7"/>
<dbReference type="HOGENOM" id="CLU_006383_1_0_1"/>
<evidence type="ECO:0000259" key="7">
    <source>
        <dbReference type="Pfam" id="PF01591"/>
    </source>
</evidence>
<dbReference type="GeneID" id="11498091"/>
<evidence type="ECO:0000313" key="9">
    <source>
        <dbReference type="Proteomes" id="UP000000689"/>
    </source>
</evidence>
<dbReference type="EMBL" id="HE580268">
    <property type="protein sequence ID" value="CCD23048.1"/>
    <property type="molecule type" value="Genomic_DNA"/>
</dbReference>
<dbReference type="InterPro" id="IPR013078">
    <property type="entry name" value="His_Pase_superF_clade-1"/>
</dbReference>
<evidence type="ECO:0000313" key="8">
    <source>
        <dbReference type="EMBL" id="CCD23048.1"/>
    </source>
</evidence>
<name>G0W5I7_NAUDC</name>
<dbReference type="EC" id="3.1.3.46" evidence="2"/>
<dbReference type="FunFam" id="3.40.50.300:FF:000644">
    <property type="entry name" value="GpmB, Fructose-2,6-bisphosphatase"/>
    <property type="match status" value="1"/>
</dbReference>
<keyword evidence="9" id="KW-1185">Reference proteome</keyword>
<evidence type="ECO:0000256" key="6">
    <source>
        <dbReference type="PIRSR" id="PIRSR613078-2"/>
    </source>
</evidence>
<dbReference type="InterPro" id="IPR029033">
    <property type="entry name" value="His_PPase_superfam"/>
</dbReference>
<dbReference type="SUPFAM" id="SSF53254">
    <property type="entry name" value="Phosphoglycerate mutase-like"/>
    <property type="match status" value="1"/>
</dbReference>
<protein>
    <recommendedName>
        <fullName evidence="2">fructose-2,6-bisphosphate 2-phosphatase</fullName>
        <ecNumber evidence="2">3.1.3.46</ecNumber>
    </recommendedName>
</protein>